<keyword evidence="2" id="KW-1185">Reference proteome</keyword>
<dbReference type="EMBL" id="CP126656">
    <property type="protein sequence ID" value="WJZ94568.1"/>
    <property type="molecule type" value="Genomic_DNA"/>
</dbReference>
<dbReference type="Proteomes" id="UP001227230">
    <property type="component" value="Chromosome 9"/>
</dbReference>
<gene>
    <name evidence="1" type="ORF">VitviT2T_013413</name>
</gene>
<organism evidence="1 2">
    <name type="scientific">Vitis vinifera</name>
    <name type="common">Grape</name>
    <dbReference type="NCBI Taxonomy" id="29760"/>
    <lineage>
        <taxon>Eukaryota</taxon>
        <taxon>Viridiplantae</taxon>
        <taxon>Streptophyta</taxon>
        <taxon>Embryophyta</taxon>
        <taxon>Tracheophyta</taxon>
        <taxon>Spermatophyta</taxon>
        <taxon>Magnoliopsida</taxon>
        <taxon>eudicotyledons</taxon>
        <taxon>Gunneridae</taxon>
        <taxon>Pentapetalae</taxon>
        <taxon>rosids</taxon>
        <taxon>Vitales</taxon>
        <taxon>Vitaceae</taxon>
        <taxon>Viteae</taxon>
        <taxon>Vitis</taxon>
    </lineage>
</organism>
<protein>
    <recommendedName>
        <fullName evidence="3">HTH La-type RNA-binding domain-containing protein</fullName>
    </recommendedName>
</protein>
<evidence type="ECO:0008006" key="3">
    <source>
        <dbReference type="Google" id="ProtNLM"/>
    </source>
</evidence>
<sequence length="128" mass="14592">MVIFSLNEETLKKVLCQVEFYFIDSNLPGDRFIRLSEFASNKKSTFLVIPEGDNGRGWELLKFALNSMLVVLSSSYFEKGRQSREGRIMHKNAGPLQRFYAKVVRDEGPRKGGLVLVGRWARAVVCEC</sequence>
<proteinExistence type="predicted"/>
<dbReference type="InterPro" id="IPR036388">
    <property type="entry name" value="WH-like_DNA-bd_sf"/>
</dbReference>
<name>A0ABY9CJ22_VITVI</name>
<evidence type="ECO:0000313" key="2">
    <source>
        <dbReference type="Proteomes" id="UP001227230"/>
    </source>
</evidence>
<reference evidence="1 2" key="1">
    <citation type="journal article" date="2023" name="Hortic Res">
        <title>The complete reference genome for grapevine (Vitis vinifera L.) genetics and breeding.</title>
        <authorList>
            <person name="Shi X."/>
            <person name="Cao S."/>
            <person name="Wang X."/>
            <person name="Huang S."/>
            <person name="Wang Y."/>
            <person name="Liu Z."/>
            <person name="Liu W."/>
            <person name="Leng X."/>
            <person name="Peng Y."/>
            <person name="Wang N."/>
            <person name="Wang Y."/>
            <person name="Ma Z."/>
            <person name="Xu X."/>
            <person name="Zhang F."/>
            <person name="Xue H."/>
            <person name="Zhong H."/>
            <person name="Wang Y."/>
            <person name="Zhang K."/>
            <person name="Velt A."/>
            <person name="Avia K."/>
            <person name="Holtgrawe D."/>
            <person name="Grimplet J."/>
            <person name="Matus J.T."/>
            <person name="Ware D."/>
            <person name="Wu X."/>
            <person name="Wang H."/>
            <person name="Liu C."/>
            <person name="Fang Y."/>
            <person name="Rustenholz C."/>
            <person name="Cheng Z."/>
            <person name="Xiao H."/>
            <person name="Zhou Y."/>
        </authorList>
    </citation>
    <scope>NUCLEOTIDE SEQUENCE [LARGE SCALE GENOMIC DNA]</scope>
    <source>
        <strain evidence="2">cv. Pinot noir / PN40024</strain>
        <tissue evidence="1">Leaf</tissue>
    </source>
</reference>
<evidence type="ECO:0000313" key="1">
    <source>
        <dbReference type="EMBL" id="WJZ94568.1"/>
    </source>
</evidence>
<dbReference type="Gene3D" id="1.10.10.10">
    <property type="entry name" value="Winged helix-like DNA-binding domain superfamily/Winged helix DNA-binding domain"/>
    <property type="match status" value="1"/>
</dbReference>
<accession>A0ABY9CJ22</accession>